<dbReference type="Gene3D" id="3.30.450.20">
    <property type="entry name" value="PAS domain"/>
    <property type="match status" value="1"/>
</dbReference>
<gene>
    <name evidence="1" type="ORF">J2Z80_003005</name>
</gene>
<dbReference type="RefSeq" id="WP_209455047.1">
    <property type="nucleotide sequence ID" value="NZ_JAGGLT010000055.1"/>
</dbReference>
<reference evidence="1" key="1">
    <citation type="submission" date="2021-03" db="EMBL/GenBank/DDBJ databases">
        <title>Genomic Encyclopedia of Type Strains, Phase IV (KMG-IV): sequencing the most valuable type-strain genomes for metagenomic binning, comparative biology and taxonomic classification.</title>
        <authorList>
            <person name="Goeker M."/>
        </authorList>
    </citation>
    <scope>NUCLEOTIDE SEQUENCE</scope>
    <source>
        <strain evidence="1">DSM 101588</strain>
    </source>
</reference>
<evidence type="ECO:0000313" key="2">
    <source>
        <dbReference type="Proteomes" id="UP001166402"/>
    </source>
</evidence>
<dbReference type="Proteomes" id="UP001166402">
    <property type="component" value="Unassembled WGS sequence"/>
</dbReference>
<keyword evidence="2" id="KW-1185">Reference proteome</keyword>
<evidence type="ECO:0000313" key="1">
    <source>
        <dbReference type="EMBL" id="MBP2073443.1"/>
    </source>
</evidence>
<protein>
    <submittedName>
        <fullName evidence="1">DUF438 domain-containing protein</fullName>
    </submittedName>
</protein>
<dbReference type="InterPro" id="IPR035965">
    <property type="entry name" value="PAS-like_dom_sf"/>
</dbReference>
<dbReference type="Pfam" id="PF13596">
    <property type="entry name" value="PAS_10"/>
    <property type="match status" value="1"/>
</dbReference>
<sequence>MRYFSNSNDRIFARTKAVIGRKVQYCHPPASVHVVEELLRDFKSGKKSHEDFWIKMGGKYVYIRYFAVRDKDGEYLGTLEVTQDIAPIKALEGEKRLMS</sequence>
<proteinExistence type="predicted"/>
<organism evidence="1 2">
    <name type="scientific">Thermoanaerobacterium butyriciformans</name>
    <dbReference type="NCBI Taxonomy" id="1702242"/>
    <lineage>
        <taxon>Bacteria</taxon>
        <taxon>Bacillati</taxon>
        <taxon>Bacillota</taxon>
        <taxon>Clostridia</taxon>
        <taxon>Thermoanaerobacterales</taxon>
        <taxon>Thermoanaerobacteraceae</taxon>
        <taxon>Thermoanaerobacterium</taxon>
    </lineage>
</organism>
<name>A0ABS4NIE3_9THEO</name>
<comment type="caution">
    <text evidence="1">The sequence shown here is derived from an EMBL/GenBank/DDBJ whole genome shotgun (WGS) entry which is preliminary data.</text>
</comment>
<dbReference type="EMBL" id="JAGGLT010000055">
    <property type="protein sequence ID" value="MBP2073443.1"/>
    <property type="molecule type" value="Genomic_DNA"/>
</dbReference>
<dbReference type="SUPFAM" id="SSF55785">
    <property type="entry name" value="PYP-like sensor domain (PAS domain)"/>
    <property type="match status" value="1"/>
</dbReference>
<accession>A0ABS4NIE3</accession>